<keyword evidence="8" id="KW-0030">Aminoacyl-tRNA synthetase</keyword>
<sequence length="339" mass="38050">MTTQSQIDTSRVESEVFRAARNYFSDLGFVELFPPRIVRASGACENVDTLFEVRVEGDHKWFEPNGAKSHSYLAQTGQLYLEAFVPKYQNVYCVGPSFRAEAGVDARHLTEFTMLEIEFAGGFEKLLNHIEGMVSHVAHAIGDRATSLGIDADHSTRLKSCPSIFPRITYDDAIEELKSMGETIEWGDDIDRHREQKLVQQHGNVPLFITHYPDPMINFGKEIEVEKFFNMLPDPKRPGRVQSSDLILPISGESVGSAARVHEVGMLVDRLSNSKMFARLEKRGGGIDDFSWYIDKVRDNGAVPHAGCGFGMARILQWIIGVGDIRQAVTFVQNKEQLI</sequence>
<comment type="similarity">
    <text evidence="2">Belongs to the class-II aminoacyl-tRNA synthetase family.</text>
</comment>
<accession>A0A1F7V766</accession>
<dbReference type="Pfam" id="PF00152">
    <property type="entry name" value="tRNA-synt_2"/>
    <property type="match status" value="1"/>
</dbReference>
<evidence type="ECO:0000259" key="11">
    <source>
        <dbReference type="PROSITE" id="PS50862"/>
    </source>
</evidence>
<evidence type="ECO:0000256" key="8">
    <source>
        <dbReference type="ARBA" id="ARBA00023146"/>
    </source>
</evidence>
<reference evidence="12 13" key="1">
    <citation type="journal article" date="2016" name="Nat. Commun.">
        <title>Thousands of microbial genomes shed light on interconnected biogeochemical processes in an aquifer system.</title>
        <authorList>
            <person name="Anantharaman K."/>
            <person name="Brown C.T."/>
            <person name="Hug L.A."/>
            <person name="Sharon I."/>
            <person name="Castelle C.J."/>
            <person name="Probst A.J."/>
            <person name="Thomas B.C."/>
            <person name="Singh A."/>
            <person name="Wilkins M.J."/>
            <person name="Karaoz U."/>
            <person name="Brodie E.L."/>
            <person name="Williams K.H."/>
            <person name="Hubbard S.S."/>
            <person name="Banfield J.F."/>
        </authorList>
    </citation>
    <scope>NUCLEOTIDE SEQUENCE [LARGE SCALE GENOMIC DNA]</scope>
</reference>
<evidence type="ECO:0000256" key="5">
    <source>
        <dbReference type="ARBA" id="ARBA00022741"/>
    </source>
</evidence>
<comment type="subcellular location">
    <subcellularLocation>
        <location evidence="1">Cytoplasm</location>
    </subcellularLocation>
</comment>
<evidence type="ECO:0000256" key="7">
    <source>
        <dbReference type="ARBA" id="ARBA00022917"/>
    </source>
</evidence>
<dbReference type="EMBL" id="MGEQ01000010">
    <property type="protein sequence ID" value="OGL86235.1"/>
    <property type="molecule type" value="Genomic_DNA"/>
</dbReference>
<evidence type="ECO:0000256" key="10">
    <source>
        <dbReference type="ARBA" id="ARBA00047844"/>
    </source>
</evidence>
<dbReference type="GO" id="GO:0005524">
    <property type="term" value="F:ATP binding"/>
    <property type="evidence" value="ECO:0007669"/>
    <property type="project" value="UniProtKB-KW"/>
</dbReference>
<dbReference type="InterPro" id="IPR002312">
    <property type="entry name" value="Asp/Asn-tRNA-synth_IIb"/>
</dbReference>
<evidence type="ECO:0000256" key="6">
    <source>
        <dbReference type="ARBA" id="ARBA00022840"/>
    </source>
</evidence>
<dbReference type="PROSITE" id="PS50862">
    <property type="entry name" value="AA_TRNA_LIGASE_II"/>
    <property type="match status" value="1"/>
</dbReference>
<evidence type="ECO:0000256" key="3">
    <source>
        <dbReference type="ARBA" id="ARBA00022490"/>
    </source>
</evidence>
<evidence type="ECO:0000313" key="12">
    <source>
        <dbReference type="EMBL" id="OGL86235.1"/>
    </source>
</evidence>
<evidence type="ECO:0000256" key="9">
    <source>
        <dbReference type="ARBA" id="ARBA00029886"/>
    </source>
</evidence>
<proteinExistence type="inferred from homology"/>
<dbReference type="Gene3D" id="3.30.930.10">
    <property type="entry name" value="Bira Bifunctional Protein, Domain 2"/>
    <property type="match status" value="1"/>
</dbReference>
<dbReference type="PRINTS" id="PR01042">
    <property type="entry name" value="TRNASYNTHASP"/>
</dbReference>
<dbReference type="PANTHER" id="PTHR22594:SF16">
    <property type="entry name" value="ASPARAGINE--TRNA LIGASE, CYTOPLASMIC"/>
    <property type="match status" value="1"/>
</dbReference>
<evidence type="ECO:0000256" key="2">
    <source>
        <dbReference type="ARBA" id="ARBA00008226"/>
    </source>
</evidence>
<comment type="caution">
    <text evidence="12">The sequence shown here is derived from an EMBL/GenBank/DDBJ whole genome shotgun (WGS) entry which is preliminary data.</text>
</comment>
<organism evidence="12 13">
    <name type="scientific">Candidatus Uhrbacteria bacterium RIFCSPLOWO2_02_FULL_48_18</name>
    <dbReference type="NCBI Taxonomy" id="1802408"/>
    <lineage>
        <taxon>Bacteria</taxon>
        <taxon>Candidatus Uhriibacteriota</taxon>
    </lineage>
</organism>
<name>A0A1F7V766_9BACT</name>
<dbReference type="InterPro" id="IPR006195">
    <property type="entry name" value="aa-tRNA-synth_II"/>
</dbReference>
<dbReference type="InterPro" id="IPR045864">
    <property type="entry name" value="aa-tRNA-synth_II/BPL/LPL"/>
</dbReference>
<keyword evidence="3" id="KW-0963">Cytoplasm</keyword>
<keyword evidence="7" id="KW-0648">Protein biosynthesis</keyword>
<dbReference type="GO" id="GO:0004816">
    <property type="term" value="F:asparagine-tRNA ligase activity"/>
    <property type="evidence" value="ECO:0007669"/>
    <property type="project" value="UniProtKB-EC"/>
</dbReference>
<gene>
    <name evidence="12" type="ORF">A3I41_01580</name>
</gene>
<dbReference type="GO" id="GO:0005737">
    <property type="term" value="C:cytoplasm"/>
    <property type="evidence" value="ECO:0007669"/>
    <property type="project" value="UniProtKB-SubCell"/>
</dbReference>
<protein>
    <recommendedName>
        <fullName evidence="9">Asparaginyl-tRNA synthetase</fullName>
    </recommendedName>
</protein>
<keyword evidence="6" id="KW-0067">ATP-binding</keyword>
<feature type="domain" description="Aminoacyl-transfer RNA synthetases class-II family profile" evidence="11">
    <location>
        <begin position="11"/>
        <end position="339"/>
    </location>
</feature>
<dbReference type="GO" id="GO:0006421">
    <property type="term" value="P:asparaginyl-tRNA aminoacylation"/>
    <property type="evidence" value="ECO:0007669"/>
    <property type="project" value="TreeGrafter"/>
</dbReference>
<comment type="catalytic activity">
    <reaction evidence="10">
        <text>tRNA(Asn) + L-asparagine + ATP = L-asparaginyl-tRNA(Asn) + AMP + diphosphate + H(+)</text>
        <dbReference type="Rhea" id="RHEA:11180"/>
        <dbReference type="Rhea" id="RHEA-COMP:9659"/>
        <dbReference type="Rhea" id="RHEA-COMP:9674"/>
        <dbReference type="ChEBI" id="CHEBI:15378"/>
        <dbReference type="ChEBI" id="CHEBI:30616"/>
        <dbReference type="ChEBI" id="CHEBI:33019"/>
        <dbReference type="ChEBI" id="CHEBI:58048"/>
        <dbReference type="ChEBI" id="CHEBI:78442"/>
        <dbReference type="ChEBI" id="CHEBI:78515"/>
        <dbReference type="ChEBI" id="CHEBI:456215"/>
        <dbReference type="EC" id="6.1.1.22"/>
    </reaction>
</comment>
<dbReference type="SUPFAM" id="SSF55681">
    <property type="entry name" value="Class II aaRS and biotin synthetases"/>
    <property type="match status" value="1"/>
</dbReference>
<evidence type="ECO:0000256" key="1">
    <source>
        <dbReference type="ARBA" id="ARBA00004496"/>
    </source>
</evidence>
<dbReference type="PANTHER" id="PTHR22594">
    <property type="entry name" value="ASPARTYL/LYSYL-TRNA SYNTHETASE"/>
    <property type="match status" value="1"/>
</dbReference>
<keyword evidence="5" id="KW-0547">Nucleotide-binding</keyword>
<dbReference type="InterPro" id="IPR004364">
    <property type="entry name" value="Aa-tRNA-synt_II"/>
</dbReference>
<dbReference type="Proteomes" id="UP000176593">
    <property type="component" value="Unassembled WGS sequence"/>
</dbReference>
<evidence type="ECO:0000256" key="4">
    <source>
        <dbReference type="ARBA" id="ARBA00022598"/>
    </source>
</evidence>
<keyword evidence="4" id="KW-0436">Ligase</keyword>
<dbReference type="AlphaFoldDB" id="A0A1F7V766"/>
<evidence type="ECO:0000313" key="13">
    <source>
        <dbReference type="Proteomes" id="UP000176593"/>
    </source>
</evidence>